<dbReference type="Gene3D" id="3.20.20.370">
    <property type="entry name" value="Glycoside hydrolase/deacetylase"/>
    <property type="match status" value="1"/>
</dbReference>
<sequence length="305" mass="35201">MRRSLRNVLGYIAANTFILAGFVRQARKKALNTPCIIPLYFHKPEKQEFEFCVRWLKKKGFRFLSPYDIEKVKKGELPFPTGGVCITVDDGWQSNVKNVVEVANRYEVPVTIFVSTTPAEEGAYWWSYVHQAKQKGMLEFTKKELKKMPEEKRLGIIQELKKKVFPGRDAMTVEEVISIANSPFVTIGSHTQTHPILINCQDKQVYDELKTSRQKLEAWIGKEVPYFAYPNGDFSQREIQILNNLDYKLAFCSQPKYLTPELLKDHYMLPRFGFLEGASAAENICRITGVWQSMMLRIPHPGLKN</sequence>
<organism evidence="4 5">
    <name type="scientific">Niastella populi</name>
    <dbReference type="NCBI Taxonomy" id="550983"/>
    <lineage>
        <taxon>Bacteria</taxon>
        <taxon>Pseudomonadati</taxon>
        <taxon>Bacteroidota</taxon>
        <taxon>Chitinophagia</taxon>
        <taxon>Chitinophagales</taxon>
        <taxon>Chitinophagaceae</taxon>
        <taxon>Niastella</taxon>
    </lineage>
</organism>
<feature type="domain" description="NodB homology" evidence="3">
    <location>
        <begin position="82"/>
        <end position="305"/>
    </location>
</feature>
<evidence type="ECO:0000313" key="5">
    <source>
        <dbReference type="Proteomes" id="UP000192276"/>
    </source>
</evidence>
<reference evidence="5" key="1">
    <citation type="submission" date="2016-04" db="EMBL/GenBank/DDBJ databases">
        <authorList>
            <person name="Chen L."/>
            <person name="Zhuang W."/>
            <person name="Wang G."/>
        </authorList>
    </citation>
    <scope>NUCLEOTIDE SEQUENCE [LARGE SCALE GENOMIC DNA]</scope>
    <source>
        <strain evidence="5">208</strain>
    </source>
</reference>
<dbReference type="OrthoDB" id="9778320at2"/>
<dbReference type="Proteomes" id="UP000192276">
    <property type="component" value="Unassembled WGS sequence"/>
</dbReference>
<dbReference type="EMBL" id="LWBP01000217">
    <property type="protein sequence ID" value="OQP51696.1"/>
    <property type="molecule type" value="Genomic_DNA"/>
</dbReference>
<keyword evidence="2" id="KW-0732">Signal</keyword>
<comment type="subcellular location">
    <subcellularLocation>
        <location evidence="1">Secreted</location>
    </subcellularLocation>
</comment>
<protein>
    <submittedName>
        <fullName evidence="4">Polysaccharide deacetylase</fullName>
    </submittedName>
</protein>
<keyword evidence="5" id="KW-1185">Reference proteome</keyword>
<dbReference type="InterPro" id="IPR002509">
    <property type="entry name" value="NODB_dom"/>
</dbReference>
<dbReference type="InterPro" id="IPR011330">
    <property type="entry name" value="Glyco_hydro/deAcase_b/a-brl"/>
</dbReference>
<dbReference type="GO" id="GO:0005975">
    <property type="term" value="P:carbohydrate metabolic process"/>
    <property type="evidence" value="ECO:0007669"/>
    <property type="project" value="InterPro"/>
</dbReference>
<evidence type="ECO:0000313" key="4">
    <source>
        <dbReference type="EMBL" id="OQP51696.1"/>
    </source>
</evidence>
<dbReference type="RefSeq" id="WP_081169899.1">
    <property type="nucleotide sequence ID" value="NZ_LWBP01000217.1"/>
</dbReference>
<dbReference type="Pfam" id="PF01522">
    <property type="entry name" value="Polysacc_deac_1"/>
    <property type="match status" value="1"/>
</dbReference>
<gene>
    <name evidence="4" type="ORF">A4R26_29400</name>
</gene>
<proteinExistence type="predicted"/>
<evidence type="ECO:0000256" key="1">
    <source>
        <dbReference type="ARBA" id="ARBA00004613"/>
    </source>
</evidence>
<evidence type="ECO:0000259" key="3">
    <source>
        <dbReference type="PROSITE" id="PS51677"/>
    </source>
</evidence>
<dbReference type="PANTHER" id="PTHR34216:SF3">
    <property type="entry name" value="POLY-BETA-1,6-N-ACETYL-D-GLUCOSAMINE N-DEACETYLASE"/>
    <property type="match status" value="1"/>
</dbReference>
<comment type="caution">
    <text evidence="4">The sequence shown here is derived from an EMBL/GenBank/DDBJ whole genome shotgun (WGS) entry which is preliminary data.</text>
</comment>
<dbReference type="GO" id="GO:0005576">
    <property type="term" value="C:extracellular region"/>
    <property type="evidence" value="ECO:0007669"/>
    <property type="project" value="UniProtKB-SubCell"/>
</dbReference>
<dbReference type="SUPFAM" id="SSF88713">
    <property type="entry name" value="Glycoside hydrolase/deacetylase"/>
    <property type="match status" value="1"/>
</dbReference>
<dbReference type="PANTHER" id="PTHR34216">
    <property type="match status" value="1"/>
</dbReference>
<accession>A0A1V9F097</accession>
<dbReference type="AlphaFoldDB" id="A0A1V9F097"/>
<dbReference type="InterPro" id="IPR051398">
    <property type="entry name" value="Polysacch_Deacetylase"/>
</dbReference>
<evidence type="ECO:0000256" key="2">
    <source>
        <dbReference type="ARBA" id="ARBA00022729"/>
    </source>
</evidence>
<name>A0A1V9F097_9BACT</name>
<dbReference type="CDD" id="cd10918">
    <property type="entry name" value="CE4_NodB_like_5s_6s"/>
    <property type="match status" value="1"/>
</dbReference>
<dbReference type="STRING" id="550983.A4R26_29400"/>
<dbReference type="PROSITE" id="PS51677">
    <property type="entry name" value="NODB"/>
    <property type="match status" value="1"/>
</dbReference>
<dbReference type="GO" id="GO:0016810">
    <property type="term" value="F:hydrolase activity, acting on carbon-nitrogen (but not peptide) bonds"/>
    <property type="evidence" value="ECO:0007669"/>
    <property type="project" value="InterPro"/>
</dbReference>